<reference evidence="2" key="1">
    <citation type="submission" date="2022-08" db="EMBL/GenBank/DDBJ databases">
        <authorList>
            <person name="Gutierrez-Valencia J."/>
        </authorList>
    </citation>
    <scope>NUCLEOTIDE SEQUENCE</scope>
</reference>
<dbReference type="EMBL" id="CAMGYJ010000010">
    <property type="protein sequence ID" value="CAI0551373.1"/>
    <property type="molecule type" value="Genomic_DNA"/>
</dbReference>
<comment type="caution">
    <text evidence="2">The sequence shown here is derived from an EMBL/GenBank/DDBJ whole genome shotgun (WGS) entry which is preliminary data.</text>
</comment>
<dbReference type="InterPro" id="IPR008802">
    <property type="entry name" value="REF"/>
</dbReference>
<comment type="similarity">
    <text evidence="1">Belongs to the REF/SRPP family.</text>
</comment>
<proteinExistence type="inferred from homology"/>
<keyword evidence="3" id="KW-1185">Reference proteome</keyword>
<dbReference type="PANTHER" id="PTHR33732:SF9">
    <property type="entry name" value="REF_SRPP-LIKE PROTEIN OS05G0151300_LOC_OS05G05940"/>
    <property type="match status" value="1"/>
</dbReference>
<organism evidence="2 3">
    <name type="scientific">Linum tenue</name>
    <dbReference type="NCBI Taxonomy" id="586396"/>
    <lineage>
        <taxon>Eukaryota</taxon>
        <taxon>Viridiplantae</taxon>
        <taxon>Streptophyta</taxon>
        <taxon>Embryophyta</taxon>
        <taxon>Tracheophyta</taxon>
        <taxon>Spermatophyta</taxon>
        <taxon>Magnoliopsida</taxon>
        <taxon>eudicotyledons</taxon>
        <taxon>Gunneridae</taxon>
        <taxon>Pentapetalae</taxon>
        <taxon>rosids</taxon>
        <taxon>fabids</taxon>
        <taxon>Malpighiales</taxon>
        <taxon>Linaceae</taxon>
        <taxon>Linum</taxon>
    </lineage>
</organism>
<dbReference type="PANTHER" id="PTHR33732">
    <property type="entry name" value="REF/SRPP-LIKE PROTEIN OS05G0151300/LOC_OS05G05940"/>
    <property type="match status" value="1"/>
</dbReference>
<dbReference type="AlphaFoldDB" id="A0AAV0R4W3"/>
<dbReference type="Proteomes" id="UP001154282">
    <property type="component" value="Unassembled WGS sequence"/>
</dbReference>
<evidence type="ECO:0000313" key="2">
    <source>
        <dbReference type="EMBL" id="CAI0551373.1"/>
    </source>
</evidence>
<sequence>PSINQPTTNKESSLSQITPFASDLSLSVSTLTEKLPCFLSPIPIGSRPPPNQIPAIMAEANANPATPAPLTKEEEERLKYLEFVQAAALHALVTFTNLYVYAKDKAGPLKPGVETVEGTVKTVVGPVYDKFQDVPIEVLKFVDRKVVDESVTSIDRRVPPVVKQVSAQAFSAAQAAPGAARAVATEVQRSGVKETMTGLAKTVYTKYEPKAKELYTVYEPKAEQCAVSAWRRLNQLPLFPQVAQVVVPTAAYWSERYNETVASTAEKGYKVSSYLPLVPTERIAKVFSDDTAAPRLVSN</sequence>
<feature type="non-terminal residue" evidence="2">
    <location>
        <position position="1"/>
    </location>
</feature>
<accession>A0AAV0R4W3</accession>
<gene>
    <name evidence="2" type="ORF">LITE_LOCUS45940</name>
</gene>
<dbReference type="Pfam" id="PF05755">
    <property type="entry name" value="REF"/>
    <property type="match status" value="1"/>
</dbReference>
<protein>
    <recommendedName>
        <fullName evidence="4">Rubber elongation factor</fullName>
    </recommendedName>
</protein>
<evidence type="ECO:0000313" key="3">
    <source>
        <dbReference type="Proteomes" id="UP001154282"/>
    </source>
</evidence>
<name>A0AAV0R4W3_9ROSI</name>
<evidence type="ECO:0000256" key="1">
    <source>
        <dbReference type="ARBA" id="ARBA00009737"/>
    </source>
</evidence>
<evidence type="ECO:0008006" key="4">
    <source>
        <dbReference type="Google" id="ProtNLM"/>
    </source>
</evidence>